<dbReference type="GO" id="GO:0006083">
    <property type="term" value="P:acetate metabolic process"/>
    <property type="evidence" value="ECO:0007669"/>
    <property type="project" value="InterPro"/>
</dbReference>
<dbReference type="EMBL" id="CP003588">
    <property type="protein sequence ID" value="AFK72715.1"/>
    <property type="molecule type" value="Genomic_DNA"/>
</dbReference>
<gene>
    <name evidence="5" type="ORF">YSA_10963</name>
</gene>
<evidence type="ECO:0000259" key="4">
    <source>
        <dbReference type="Pfam" id="PF13336"/>
    </source>
</evidence>
<dbReference type="Gene3D" id="3.40.1080.10">
    <property type="entry name" value="Glutaconate Coenzyme A-transferase"/>
    <property type="match status" value="1"/>
</dbReference>
<dbReference type="KEGG" id="ppi:YSA_10963"/>
<dbReference type="PATRIC" id="fig|231023.4.peg.5256"/>
<dbReference type="Gene3D" id="3.30.750.70">
    <property type="entry name" value="4-hydroxybutyrate coenzyme like domains"/>
    <property type="match status" value="1"/>
</dbReference>
<proteinExistence type="inferred from homology"/>
<evidence type="ECO:0000256" key="2">
    <source>
        <dbReference type="ARBA" id="ARBA00022679"/>
    </source>
</evidence>
<dbReference type="AlphaFoldDB" id="I3V4P4"/>
<dbReference type="InterPro" id="IPR037171">
    <property type="entry name" value="NagB/RpiA_transferase-like"/>
</dbReference>
<dbReference type="InterPro" id="IPR026888">
    <property type="entry name" value="AcetylCoA_hyd_C"/>
</dbReference>
<dbReference type="InterPro" id="IPR046433">
    <property type="entry name" value="ActCoA_hydro"/>
</dbReference>
<dbReference type="InterPro" id="IPR003702">
    <property type="entry name" value="ActCoA_hydro_N"/>
</dbReference>
<dbReference type="Pfam" id="PF02550">
    <property type="entry name" value="AcetylCoA_hydro"/>
    <property type="match status" value="1"/>
</dbReference>
<evidence type="ECO:0000313" key="5">
    <source>
        <dbReference type="EMBL" id="AFK72715.1"/>
    </source>
</evidence>
<dbReference type="InterPro" id="IPR038460">
    <property type="entry name" value="AcetylCoA_hyd_C_sf"/>
</dbReference>
<dbReference type="Pfam" id="PF13336">
    <property type="entry name" value="AcetylCoA_hyd_C"/>
    <property type="match status" value="1"/>
</dbReference>
<keyword evidence="2 5" id="KW-0808">Transferase</keyword>
<evidence type="ECO:0000313" key="6">
    <source>
        <dbReference type="Proteomes" id="UP000005268"/>
    </source>
</evidence>
<name>I3V4P4_PSEPU</name>
<sequence>MEQCMAETLSLEKLEFAHLIRPGETVLWGQATAEPLPLTQALMQQRHHVGHFRVVLGIDRSATCQVEHADCVEFIAYCGAGSNRALADAGALRILPSHYSDFARMLASGELRIDVLIVQVAPANSQGRYSLSLACEYLLGCVDSARLVIAEVNQQAPWTYGERTLTAQDLDIIVHTNRPVLESPPSRIREADRLIAGHIAHLVDDGATLQTGIGALPDAVLGALADHRDLGVHSGSLGDGVAALMQCGAVTNRRKTINRGVTVGGVLMGSKALYGFAHNNPALQLRSTQYTHNARVMANIEQFVAINSAIEVDLTGQINSEMAAGSYVGAVGGVLDFTRAAQRSRGGLPIIALPSTAGSHSRIVCRLNGPVTIGRSDAGLIVTEFGVADLRGLTLDQRMQKMLAIAHPEHRAALEQAIESGK</sequence>
<reference evidence="5 6" key="1">
    <citation type="journal article" date="2012" name="J. Bacteriol.">
        <title>Complete Genome Sequence of the Naphthalene-Degrading Pseudomonas putida Strain ND6.</title>
        <authorList>
            <person name="Li S."/>
            <person name="Zhao H."/>
            <person name="Li Y."/>
            <person name="Niu S."/>
            <person name="Cai B."/>
        </authorList>
    </citation>
    <scope>NUCLEOTIDE SEQUENCE [LARGE SCALE GENOMIC DNA]</scope>
    <source>
        <strain evidence="5 6">ND6</strain>
    </source>
</reference>
<dbReference type="Proteomes" id="UP000005268">
    <property type="component" value="Chromosome"/>
</dbReference>
<feature type="domain" description="Acetyl-CoA hydrolase/transferase C-terminal" evidence="4">
    <location>
        <begin position="269"/>
        <end position="417"/>
    </location>
</feature>
<dbReference type="GO" id="GO:0016787">
    <property type="term" value="F:hydrolase activity"/>
    <property type="evidence" value="ECO:0007669"/>
    <property type="project" value="UniProtKB-KW"/>
</dbReference>
<dbReference type="PANTHER" id="PTHR21432">
    <property type="entry name" value="ACETYL-COA HYDROLASE-RELATED"/>
    <property type="match status" value="1"/>
</dbReference>
<evidence type="ECO:0000256" key="1">
    <source>
        <dbReference type="ARBA" id="ARBA00009632"/>
    </source>
</evidence>
<feature type="domain" description="Acetyl-CoA hydrolase/transferase N-terminal" evidence="3">
    <location>
        <begin position="15"/>
        <end position="177"/>
    </location>
</feature>
<dbReference type="SUPFAM" id="SSF100950">
    <property type="entry name" value="NagB/RpiA/CoA transferase-like"/>
    <property type="match status" value="2"/>
</dbReference>
<dbReference type="GO" id="GO:0008775">
    <property type="term" value="F:acetate CoA-transferase activity"/>
    <property type="evidence" value="ECO:0007669"/>
    <property type="project" value="InterPro"/>
</dbReference>
<evidence type="ECO:0000259" key="3">
    <source>
        <dbReference type="Pfam" id="PF02550"/>
    </source>
</evidence>
<comment type="similarity">
    <text evidence="1">Belongs to the acetyl-CoA hydrolase/transferase family.</text>
</comment>
<dbReference type="HOGENOM" id="CLU_030703_0_1_6"/>
<dbReference type="PANTHER" id="PTHR21432:SF20">
    <property type="entry name" value="ACETYL-COA HYDROLASE"/>
    <property type="match status" value="1"/>
</dbReference>
<organism evidence="5 6">
    <name type="scientific">Pseudomonas putida ND6</name>
    <dbReference type="NCBI Taxonomy" id="231023"/>
    <lineage>
        <taxon>Bacteria</taxon>
        <taxon>Pseudomonadati</taxon>
        <taxon>Pseudomonadota</taxon>
        <taxon>Gammaproteobacteria</taxon>
        <taxon>Pseudomonadales</taxon>
        <taxon>Pseudomonadaceae</taxon>
        <taxon>Pseudomonas</taxon>
    </lineage>
</organism>
<protein>
    <submittedName>
        <fullName evidence="5">Acetyl-CoA hydrolase/transferase</fullName>
    </submittedName>
</protein>
<keyword evidence="5" id="KW-0378">Hydrolase</keyword>
<dbReference type="Gene3D" id="3.40.1080.20">
    <property type="entry name" value="Acetyl-CoA hydrolase/transferase C-terminal domain"/>
    <property type="match status" value="1"/>
</dbReference>
<accession>I3V4P4</accession>